<keyword evidence="9 15" id="KW-0012">Acyltransferase</keyword>
<comment type="pathway">
    <text evidence="1">Glycerolipid metabolism; triacylglycerol biosynthesis.</text>
</comment>
<protein>
    <recommendedName>
        <fullName evidence="4">diacylglycerol O-acyltransferase</fullName>
        <ecNumber evidence="4">2.3.1.20</ecNumber>
    </recommendedName>
</protein>
<evidence type="ECO:0000313" key="15">
    <source>
        <dbReference type="EMBL" id="NYE39091.1"/>
    </source>
</evidence>
<dbReference type="EMBL" id="BLWC01000001">
    <property type="protein sequence ID" value="GFM95288.1"/>
    <property type="molecule type" value="Genomic_DNA"/>
</dbReference>
<dbReference type="GO" id="GO:0006071">
    <property type="term" value="P:glycerol metabolic process"/>
    <property type="evidence" value="ECO:0007669"/>
    <property type="project" value="UniProtKB-KW"/>
</dbReference>
<evidence type="ECO:0000256" key="11">
    <source>
        <dbReference type="SAM" id="MobiDB-lite"/>
    </source>
</evidence>
<evidence type="ECO:0000256" key="4">
    <source>
        <dbReference type="ARBA" id="ARBA00013244"/>
    </source>
</evidence>
<evidence type="ECO:0000259" key="12">
    <source>
        <dbReference type="Pfam" id="PF03007"/>
    </source>
</evidence>
<evidence type="ECO:0000313" key="17">
    <source>
        <dbReference type="Proteomes" id="UP000530403"/>
    </source>
</evidence>
<dbReference type="Pfam" id="PF06974">
    <property type="entry name" value="WS_DGAT_C"/>
    <property type="match status" value="1"/>
</dbReference>
<dbReference type="InterPro" id="IPR009721">
    <property type="entry name" value="O-acyltransferase_WSD1_C"/>
</dbReference>
<dbReference type="GO" id="GO:0071731">
    <property type="term" value="P:response to nitric oxide"/>
    <property type="evidence" value="ECO:0007669"/>
    <property type="project" value="TreeGrafter"/>
</dbReference>
<evidence type="ECO:0000256" key="3">
    <source>
        <dbReference type="ARBA" id="ARBA00009587"/>
    </source>
</evidence>
<dbReference type="UniPathway" id="UPA00282"/>
<dbReference type="AlphaFoldDB" id="A0A7J0BYH8"/>
<proteinExistence type="inferred from homology"/>
<dbReference type="Proteomes" id="UP000498980">
    <property type="component" value="Unassembled WGS sequence"/>
</dbReference>
<keyword evidence="5" id="KW-0444">Lipid biosynthesis</keyword>
<evidence type="ECO:0000259" key="13">
    <source>
        <dbReference type="Pfam" id="PF06974"/>
    </source>
</evidence>
<dbReference type="Gene3D" id="3.30.559.30">
    <property type="entry name" value="Nonribosomal peptide synthetase, condensation domain"/>
    <property type="match status" value="1"/>
</dbReference>
<dbReference type="PANTHER" id="PTHR31650">
    <property type="entry name" value="O-ACYLTRANSFERASE (WSD1-LIKE) FAMILY PROTEIN"/>
    <property type="match status" value="1"/>
</dbReference>
<dbReference type="InterPro" id="IPR004255">
    <property type="entry name" value="O-acyltransferase_WSD1_N"/>
</dbReference>
<comment type="catalytic activity">
    <reaction evidence="10">
        <text>an acyl-CoA + a 1,2-diacyl-sn-glycerol = a triacyl-sn-glycerol + CoA</text>
        <dbReference type="Rhea" id="RHEA:10868"/>
        <dbReference type="ChEBI" id="CHEBI:17815"/>
        <dbReference type="ChEBI" id="CHEBI:57287"/>
        <dbReference type="ChEBI" id="CHEBI:58342"/>
        <dbReference type="ChEBI" id="CHEBI:64615"/>
        <dbReference type="EC" id="2.3.1.20"/>
    </reaction>
</comment>
<feature type="domain" description="O-acyltransferase WSD1 C-terminal" evidence="13">
    <location>
        <begin position="266"/>
        <end position="403"/>
    </location>
</feature>
<dbReference type="GO" id="GO:0004144">
    <property type="term" value="F:diacylglycerol O-acyltransferase activity"/>
    <property type="evidence" value="ECO:0007669"/>
    <property type="project" value="UniProtKB-EC"/>
</dbReference>
<gene>
    <name evidence="15" type="ORF">HEB29_000102</name>
    <name evidence="14" type="ORF">Sfulv_00990</name>
</gene>
<evidence type="ECO:0000256" key="9">
    <source>
        <dbReference type="ARBA" id="ARBA00023315"/>
    </source>
</evidence>
<evidence type="ECO:0000313" key="14">
    <source>
        <dbReference type="EMBL" id="GFM95288.1"/>
    </source>
</evidence>
<keyword evidence="16" id="KW-1185">Reference proteome</keyword>
<sequence>MHDHDDATAAGERWFDYAAAHPHTNVEIGGVAVVAGPAPSTVELHALINLMRAAHPPLRDRARPRGASAVGPAAPADHLEEVALTALGGDLALHAAIERVCAQPLRDVTWGMTLLHGHRDNEFALLLRAHHGLLDGMSLIAITLAAVREPGLPRRRTPPVHPPSWTSARVRALLRAVVGIALPANAISLGPDRVQAPTGPPRRMWVHTPLPRMKAIAREGGVSLNDVYLAALAGALRPWLPDRTTGTVQVTVPLNTRRSSTNTALGNFHRGVPVILPCHLPTAAERLAATRLATRNIRFSHRDPDADVLFDILPTRWHGRALARILHPRRTTMVATHVPGPARPLELHGHSINALLPLMFLPAGHHLSVCLGEYAGTAHLAVVGDPSLPEIDELPARWLAELDALEGAFTQPCPATASMPSTIRDPAPDNAERVVTGSAEQDA</sequence>
<keyword evidence="8" id="KW-0443">Lipid metabolism</keyword>
<dbReference type="GO" id="GO:0019432">
    <property type="term" value="P:triglyceride biosynthetic process"/>
    <property type="evidence" value="ECO:0007669"/>
    <property type="project" value="UniProtKB-UniPathway"/>
</dbReference>
<accession>A0A7J0BYH8</accession>
<dbReference type="EC" id="2.3.1.20" evidence="4"/>
<dbReference type="GO" id="GO:0001666">
    <property type="term" value="P:response to hypoxia"/>
    <property type="evidence" value="ECO:0007669"/>
    <property type="project" value="TreeGrafter"/>
</dbReference>
<dbReference type="PANTHER" id="PTHR31650:SF1">
    <property type="entry name" value="WAX ESTER SYNTHASE_DIACYLGLYCEROL ACYLTRANSFERASE 4-RELATED"/>
    <property type="match status" value="1"/>
</dbReference>
<dbReference type="EMBL" id="JACCCF010000001">
    <property type="protein sequence ID" value="NYE39091.1"/>
    <property type="molecule type" value="Genomic_DNA"/>
</dbReference>
<reference evidence="14 16" key="1">
    <citation type="submission" date="2020-05" db="EMBL/GenBank/DDBJ databases">
        <title>Whole genome shotgun sequence of Streptomyces fulvorobeus NBRC 15897.</title>
        <authorList>
            <person name="Komaki H."/>
            <person name="Tamura T."/>
        </authorList>
    </citation>
    <scope>NUCLEOTIDE SEQUENCE [LARGE SCALE GENOMIC DNA]</scope>
    <source>
        <strain evidence="14 16">NBRC 15897</strain>
    </source>
</reference>
<dbReference type="RefSeq" id="WP_173310221.1">
    <property type="nucleotide sequence ID" value="NZ_BAAAUE010000008.1"/>
</dbReference>
<feature type="domain" description="O-acyltransferase WSD1-like N-terminal" evidence="12">
    <location>
        <begin position="76"/>
        <end position="171"/>
    </location>
</feature>
<name>A0A7J0BYH8_9ACTN</name>
<reference evidence="15 17" key="2">
    <citation type="submission" date="2020-07" db="EMBL/GenBank/DDBJ databases">
        <title>Sequencing the genomes of 1000 actinobacteria strains.</title>
        <authorList>
            <person name="Klenk H.-P."/>
        </authorList>
    </citation>
    <scope>NUCLEOTIDE SEQUENCE [LARGE SCALE GENOMIC DNA]</scope>
    <source>
        <strain evidence="15 17">DSM 41455</strain>
    </source>
</reference>
<evidence type="ECO:0000256" key="6">
    <source>
        <dbReference type="ARBA" id="ARBA00022679"/>
    </source>
</evidence>
<dbReference type="Proteomes" id="UP000530403">
    <property type="component" value="Unassembled WGS sequence"/>
</dbReference>
<evidence type="ECO:0000256" key="8">
    <source>
        <dbReference type="ARBA" id="ARBA00023098"/>
    </source>
</evidence>
<organism evidence="14 16">
    <name type="scientific">Streptomyces fulvorobeus</name>
    <dbReference type="NCBI Taxonomy" id="284028"/>
    <lineage>
        <taxon>Bacteria</taxon>
        <taxon>Bacillati</taxon>
        <taxon>Actinomycetota</taxon>
        <taxon>Actinomycetes</taxon>
        <taxon>Kitasatosporales</taxon>
        <taxon>Streptomycetaceae</taxon>
        <taxon>Streptomyces</taxon>
    </lineage>
</organism>
<keyword evidence="6 15" id="KW-0808">Transferase</keyword>
<dbReference type="GO" id="GO:0051701">
    <property type="term" value="P:biological process involved in interaction with host"/>
    <property type="evidence" value="ECO:0007669"/>
    <property type="project" value="TreeGrafter"/>
</dbReference>
<feature type="region of interest" description="Disordered" evidence="11">
    <location>
        <begin position="414"/>
        <end position="443"/>
    </location>
</feature>
<evidence type="ECO:0000256" key="1">
    <source>
        <dbReference type="ARBA" id="ARBA00004771"/>
    </source>
</evidence>
<comment type="pathway">
    <text evidence="2">Lipid metabolism.</text>
</comment>
<dbReference type="Pfam" id="PF03007">
    <property type="entry name" value="WS_DGAT_cat"/>
    <property type="match status" value="1"/>
</dbReference>
<evidence type="ECO:0000313" key="16">
    <source>
        <dbReference type="Proteomes" id="UP000498980"/>
    </source>
</evidence>
<dbReference type="SUPFAM" id="SSF52777">
    <property type="entry name" value="CoA-dependent acyltransferases"/>
    <property type="match status" value="2"/>
</dbReference>
<evidence type="ECO:0000256" key="7">
    <source>
        <dbReference type="ARBA" id="ARBA00022798"/>
    </source>
</evidence>
<keyword evidence="7" id="KW-0319">Glycerol metabolism</keyword>
<comment type="similarity">
    <text evidence="3">Belongs to the long-chain O-acyltransferase family.</text>
</comment>
<evidence type="ECO:0000256" key="10">
    <source>
        <dbReference type="ARBA" id="ARBA00048109"/>
    </source>
</evidence>
<evidence type="ECO:0000256" key="2">
    <source>
        <dbReference type="ARBA" id="ARBA00005189"/>
    </source>
</evidence>
<comment type="caution">
    <text evidence="14">The sequence shown here is derived from an EMBL/GenBank/DDBJ whole genome shotgun (WGS) entry which is preliminary data.</text>
</comment>
<dbReference type="InterPro" id="IPR045034">
    <property type="entry name" value="O-acyltransferase_WSD1-like"/>
</dbReference>
<dbReference type="GO" id="GO:0005886">
    <property type="term" value="C:plasma membrane"/>
    <property type="evidence" value="ECO:0007669"/>
    <property type="project" value="TreeGrafter"/>
</dbReference>
<evidence type="ECO:0000256" key="5">
    <source>
        <dbReference type="ARBA" id="ARBA00022516"/>
    </source>
</evidence>